<dbReference type="EMBL" id="FOCT01000009">
    <property type="protein sequence ID" value="SEN98827.1"/>
    <property type="molecule type" value="Genomic_DNA"/>
</dbReference>
<dbReference type="CDD" id="cd10933">
    <property type="entry name" value="CE4_u9"/>
    <property type="match status" value="1"/>
</dbReference>
<evidence type="ECO:0008006" key="3">
    <source>
        <dbReference type="Google" id="ProtNLM"/>
    </source>
</evidence>
<dbReference type="GO" id="GO:0005975">
    <property type="term" value="P:carbohydrate metabolic process"/>
    <property type="evidence" value="ECO:0007669"/>
    <property type="project" value="InterPro"/>
</dbReference>
<sequence>MLDVFFTVDVEVWCGGWDDIDSKFPDAFQRYIYGTTSRGSYGLPYQLHQLREHGLTGVFFVEPLFSTRFGLDPLTEIVGLVQEHGNEVQLHLHTEWVDESRQSLLDSVTGKKQFLRYFSLEEQTTLIKAGARLIEEAGGPCVKAFRAGSFGFNRDTLRALARNHIAFDSSYNASMFGPDSGISPGVPLVEPVEFEGIYEYPMTVFHSSARSLRHVQLTACSYREMEGLLWQALRSDRRAFVILSHNFELLNGSMTRPDDIVVSRFRKLCAFLDRHRDCFRVRGFDGLIPSLACTQPAPLVSPVWKTGLRILEQGIRRGFD</sequence>
<gene>
    <name evidence="1" type="ORF">SAMN05216404_109143</name>
</gene>
<evidence type="ECO:0000313" key="2">
    <source>
        <dbReference type="Proteomes" id="UP000183898"/>
    </source>
</evidence>
<dbReference type="Proteomes" id="UP000183898">
    <property type="component" value="Unassembled WGS sequence"/>
</dbReference>
<proteinExistence type="predicted"/>
<organism evidence="1 2">
    <name type="scientific">Nitrosospira multiformis</name>
    <dbReference type="NCBI Taxonomy" id="1231"/>
    <lineage>
        <taxon>Bacteria</taxon>
        <taxon>Pseudomonadati</taxon>
        <taxon>Pseudomonadota</taxon>
        <taxon>Betaproteobacteria</taxon>
        <taxon>Nitrosomonadales</taxon>
        <taxon>Nitrosomonadaceae</taxon>
        <taxon>Nitrosospira</taxon>
    </lineage>
</organism>
<dbReference type="SUPFAM" id="SSF88713">
    <property type="entry name" value="Glycoside hydrolase/deacetylase"/>
    <property type="match status" value="1"/>
</dbReference>
<dbReference type="InterPro" id="IPR011330">
    <property type="entry name" value="Glyco_hydro/deAcase_b/a-brl"/>
</dbReference>
<reference evidence="1 2" key="1">
    <citation type="submission" date="2016-10" db="EMBL/GenBank/DDBJ databases">
        <authorList>
            <person name="de Groot N.N."/>
        </authorList>
    </citation>
    <scope>NUCLEOTIDE SEQUENCE [LARGE SCALE GENOMIC DNA]</scope>
    <source>
        <strain evidence="1 2">Nl18</strain>
    </source>
</reference>
<accession>A0A1H8L111</accession>
<protein>
    <recommendedName>
        <fullName evidence="3">Polysaccharide deacetylase</fullName>
    </recommendedName>
</protein>
<dbReference type="RefSeq" id="WP_074747310.1">
    <property type="nucleotide sequence ID" value="NZ_FOCT01000009.1"/>
</dbReference>
<name>A0A1H8L111_9PROT</name>
<dbReference type="Gene3D" id="3.20.20.370">
    <property type="entry name" value="Glycoside hydrolase/deacetylase"/>
    <property type="match status" value="1"/>
</dbReference>
<dbReference type="AlphaFoldDB" id="A0A1H8L111"/>
<evidence type="ECO:0000313" key="1">
    <source>
        <dbReference type="EMBL" id="SEN98827.1"/>
    </source>
</evidence>